<feature type="repeat" description="WD" evidence="7">
    <location>
        <begin position="454"/>
        <end position="495"/>
    </location>
</feature>
<dbReference type="GO" id="GO:0031145">
    <property type="term" value="P:anaphase-promoting complex-dependent catabolic process"/>
    <property type="evidence" value="ECO:0007669"/>
    <property type="project" value="UniProtKB-ARBA"/>
</dbReference>
<dbReference type="InterPro" id="IPR001680">
    <property type="entry name" value="WD40_rpt"/>
</dbReference>
<dbReference type="CDD" id="cd00200">
    <property type="entry name" value="WD40"/>
    <property type="match status" value="1"/>
</dbReference>
<gene>
    <name evidence="10" type="primary">CDC20</name>
    <name evidence="10" type="ORF">EHS24_000335</name>
</gene>
<dbReference type="STRING" id="105984.A0A427Y9Q1"/>
<evidence type="ECO:0000256" key="3">
    <source>
        <dbReference type="ARBA" id="ARBA00022618"/>
    </source>
</evidence>
<comment type="similarity">
    <text evidence="1">Belongs to the WD repeat CDC20/Fizzy family.</text>
</comment>
<accession>A0A427Y9Q1</accession>
<proteinExistence type="inferred from homology"/>
<feature type="compositionally biased region" description="Low complexity" evidence="8">
    <location>
        <begin position="81"/>
        <end position="94"/>
    </location>
</feature>
<name>A0A427Y9Q1_9TREE</name>
<evidence type="ECO:0000313" key="10">
    <source>
        <dbReference type="EMBL" id="RSH87818.1"/>
    </source>
</evidence>
<keyword evidence="6" id="KW-0131">Cell cycle</keyword>
<keyword evidence="5" id="KW-0498">Mitosis</keyword>
<dbReference type="InterPro" id="IPR015943">
    <property type="entry name" value="WD40/YVTN_repeat-like_dom_sf"/>
</dbReference>
<evidence type="ECO:0000256" key="8">
    <source>
        <dbReference type="SAM" id="MobiDB-lite"/>
    </source>
</evidence>
<feature type="compositionally biased region" description="Polar residues" evidence="8">
    <location>
        <begin position="17"/>
        <end position="29"/>
    </location>
</feature>
<keyword evidence="10" id="KW-0808">Transferase</keyword>
<dbReference type="GO" id="GO:1905786">
    <property type="term" value="P:positive regulation of anaphase-promoting complex-dependent catabolic process"/>
    <property type="evidence" value="ECO:0007669"/>
    <property type="project" value="TreeGrafter"/>
</dbReference>
<dbReference type="SUPFAM" id="SSF50978">
    <property type="entry name" value="WD40 repeat-like"/>
    <property type="match status" value="1"/>
</dbReference>
<dbReference type="InterPro" id="IPR036322">
    <property type="entry name" value="WD40_repeat_dom_sf"/>
</dbReference>
<reference evidence="10 11" key="1">
    <citation type="submission" date="2018-11" db="EMBL/GenBank/DDBJ databases">
        <title>Genome sequence of Apiotrichum porosum DSM 27194.</title>
        <authorList>
            <person name="Aliyu H."/>
            <person name="Gorte O."/>
            <person name="Ochsenreither K."/>
        </authorList>
    </citation>
    <scope>NUCLEOTIDE SEQUENCE [LARGE SCALE GENOMIC DNA]</scope>
    <source>
        <strain evidence="10 11">DSM 27194</strain>
    </source>
</reference>
<dbReference type="SMART" id="SM00320">
    <property type="entry name" value="WD40"/>
    <property type="match status" value="6"/>
</dbReference>
<dbReference type="InterPro" id="IPR056150">
    <property type="entry name" value="WD40_CDC20-Fz"/>
</dbReference>
<dbReference type="OrthoDB" id="10263272at2759"/>
<dbReference type="GO" id="GO:0010997">
    <property type="term" value="F:anaphase-promoting complex binding"/>
    <property type="evidence" value="ECO:0007669"/>
    <property type="project" value="InterPro"/>
</dbReference>
<dbReference type="GO" id="GO:0005680">
    <property type="term" value="C:anaphase-promoting complex"/>
    <property type="evidence" value="ECO:0007669"/>
    <property type="project" value="TreeGrafter"/>
</dbReference>
<dbReference type="Pfam" id="PF24807">
    <property type="entry name" value="WD40_CDC20-Fz"/>
    <property type="match status" value="1"/>
</dbReference>
<dbReference type="GeneID" id="39584878"/>
<dbReference type="PANTHER" id="PTHR19918">
    <property type="entry name" value="CELL DIVISION CYCLE 20 CDC20 FIZZY -RELATED"/>
    <property type="match status" value="1"/>
</dbReference>
<feature type="repeat" description="WD" evidence="7">
    <location>
        <begin position="229"/>
        <end position="270"/>
    </location>
</feature>
<dbReference type="Proteomes" id="UP000279236">
    <property type="component" value="Unassembled WGS sequence"/>
</dbReference>
<evidence type="ECO:0000313" key="11">
    <source>
        <dbReference type="Proteomes" id="UP000279236"/>
    </source>
</evidence>
<dbReference type="AlphaFoldDB" id="A0A427Y9Q1"/>
<evidence type="ECO:0000256" key="6">
    <source>
        <dbReference type="ARBA" id="ARBA00023306"/>
    </source>
</evidence>
<feature type="domain" description="CDC20/Fizzy WD40" evidence="9">
    <location>
        <begin position="183"/>
        <end position="485"/>
    </location>
</feature>
<evidence type="ECO:0000256" key="5">
    <source>
        <dbReference type="ARBA" id="ARBA00022776"/>
    </source>
</evidence>
<feature type="compositionally biased region" description="Basic and acidic residues" evidence="8">
    <location>
        <begin position="55"/>
        <end position="76"/>
    </location>
</feature>
<dbReference type="GO" id="GO:0051301">
    <property type="term" value="P:cell division"/>
    <property type="evidence" value="ECO:0007669"/>
    <property type="project" value="UniProtKB-KW"/>
</dbReference>
<dbReference type="FunFam" id="2.130.10.10:FF:000098">
    <property type="entry name" value="WD repeat-containing protein slp1"/>
    <property type="match status" value="1"/>
</dbReference>
<dbReference type="PANTHER" id="PTHR19918:SF8">
    <property type="entry name" value="FI02843P"/>
    <property type="match status" value="1"/>
</dbReference>
<evidence type="ECO:0000256" key="4">
    <source>
        <dbReference type="ARBA" id="ARBA00022737"/>
    </source>
</evidence>
<feature type="compositionally biased region" description="Low complexity" evidence="8">
    <location>
        <begin position="153"/>
        <end position="169"/>
    </location>
</feature>
<dbReference type="EMBL" id="RSCE01000001">
    <property type="protein sequence ID" value="RSH87818.1"/>
    <property type="molecule type" value="Genomic_DNA"/>
</dbReference>
<evidence type="ECO:0000259" key="9">
    <source>
        <dbReference type="Pfam" id="PF24807"/>
    </source>
</evidence>
<organism evidence="10 11">
    <name type="scientific">Apiotrichum porosum</name>
    <dbReference type="NCBI Taxonomy" id="105984"/>
    <lineage>
        <taxon>Eukaryota</taxon>
        <taxon>Fungi</taxon>
        <taxon>Dikarya</taxon>
        <taxon>Basidiomycota</taxon>
        <taxon>Agaricomycotina</taxon>
        <taxon>Tremellomycetes</taxon>
        <taxon>Trichosporonales</taxon>
        <taxon>Trichosporonaceae</taxon>
        <taxon>Apiotrichum</taxon>
    </lineage>
</organism>
<dbReference type="PROSITE" id="PS50082">
    <property type="entry name" value="WD_REPEATS_2"/>
    <property type="match status" value="3"/>
</dbReference>
<evidence type="ECO:0000256" key="1">
    <source>
        <dbReference type="ARBA" id="ARBA00006445"/>
    </source>
</evidence>
<protein>
    <submittedName>
        <fullName evidence="10">Ubiquitin-protein transferase activating protein</fullName>
    </submittedName>
</protein>
<keyword evidence="2 7" id="KW-0853">WD repeat</keyword>
<feature type="region of interest" description="Disordered" evidence="8">
    <location>
        <begin position="55"/>
        <end position="95"/>
    </location>
</feature>
<dbReference type="Gene3D" id="2.130.10.10">
    <property type="entry name" value="YVTN repeat-like/Quinoprotein amine dehydrogenase"/>
    <property type="match status" value="1"/>
</dbReference>
<sequence length="513" mass="55672">MTSDHRPSARAADVSNPFVTKTVTASPSKLRSGEYDSLAGLREGMSRLNVVDHSGEFAMPEKAKDNKSSRDLDRFVPSRPSSLHHSSLSSTTLSAEDISTDTSFADKSTSSALSASMGLPQPNRRILSFRAAPPPASHATSHLDAQRNYLLHSSASTNRGTTTTGPGAATKKRSPPYLPERVLDAPGFVDDYYLSLVDWSSSNRVAIGLGSVPYVWDAETGNVMALGEETEESSTVCSVSWSSDGAYLAVGNENGEVEIWDVEESKRMRVMAGHNARVPTLSWFGHILSSGCRDGSIFHHDVRVAQHKVMELRGHAAEVCGLKWRPDGQLLASGGNDNVVNCWDSRVGQSVLNADGQTRVVPKWTKRNHTAAVKALAWCPWQTNLLATGGGSQDQHIHFWSTTTGARTSSLAAGSQVTSLIWSPHSKELLSTHGFPDHNISLWSYPSLQKIYDVPAHDNRVLASALSPDGCTVATGAGDENLKFWKIWEPKTVKKTVDDSDRDARGQSRGRIR</sequence>
<evidence type="ECO:0000256" key="2">
    <source>
        <dbReference type="ARBA" id="ARBA00022574"/>
    </source>
</evidence>
<keyword evidence="4" id="KW-0677">Repeat</keyword>
<dbReference type="GO" id="GO:0016740">
    <property type="term" value="F:transferase activity"/>
    <property type="evidence" value="ECO:0007669"/>
    <property type="project" value="UniProtKB-KW"/>
</dbReference>
<dbReference type="InterPro" id="IPR033010">
    <property type="entry name" value="Cdc20/Fizzy"/>
</dbReference>
<dbReference type="RefSeq" id="XP_028480026.1">
    <property type="nucleotide sequence ID" value="XM_028616169.1"/>
</dbReference>
<dbReference type="GO" id="GO:1990757">
    <property type="term" value="F:ubiquitin ligase activator activity"/>
    <property type="evidence" value="ECO:0007669"/>
    <property type="project" value="TreeGrafter"/>
</dbReference>
<comment type="caution">
    <text evidence="10">The sequence shown here is derived from an EMBL/GenBank/DDBJ whole genome shotgun (WGS) entry which is preliminary data.</text>
</comment>
<evidence type="ECO:0000256" key="7">
    <source>
        <dbReference type="PROSITE-ProRule" id="PRU00221"/>
    </source>
</evidence>
<keyword evidence="11" id="KW-1185">Reference proteome</keyword>
<dbReference type="PROSITE" id="PS50294">
    <property type="entry name" value="WD_REPEATS_REGION"/>
    <property type="match status" value="3"/>
</dbReference>
<feature type="repeat" description="WD" evidence="7">
    <location>
        <begin position="312"/>
        <end position="353"/>
    </location>
</feature>
<keyword evidence="3" id="KW-0132">Cell division</keyword>
<feature type="region of interest" description="Disordered" evidence="8">
    <location>
        <begin position="1"/>
        <end position="31"/>
    </location>
</feature>
<feature type="region of interest" description="Disordered" evidence="8">
    <location>
        <begin position="152"/>
        <end position="177"/>
    </location>
</feature>